<evidence type="ECO:0000313" key="1">
    <source>
        <dbReference type="EMBL" id="GBP07290.1"/>
    </source>
</evidence>
<keyword evidence="2" id="KW-1185">Reference proteome</keyword>
<dbReference type="InterPro" id="IPR013783">
    <property type="entry name" value="Ig-like_fold"/>
</dbReference>
<reference evidence="1 2" key="1">
    <citation type="journal article" date="2019" name="Commun. Biol.">
        <title>The bagworm genome reveals a unique fibroin gene that provides high tensile strength.</title>
        <authorList>
            <person name="Kono N."/>
            <person name="Nakamura H."/>
            <person name="Ohtoshi R."/>
            <person name="Tomita M."/>
            <person name="Numata K."/>
            <person name="Arakawa K."/>
        </authorList>
    </citation>
    <scope>NUCLEOTIDE SEQUENCE [LARGE SCALE GENOMIC DNA]</scope>
</reference>
<sequence length="145" mass="16614">MAQSDGGVNPVVRFGIASSLHFKHSNQRFEVGKHQVSIVSNCLPVFSQNNQRNDKVEEITPKRFTTTSSLKLKPTADDDYTEYTCQAKHKALAPDMPMRSTVQLWLQQDDATWHTARDAMDLLKNTFRDRLISHFGRVWPQDLLI</sequence>
<dbReference type="AlphaFoldDB" id="A0A4C1T174"/>
<dbReference type="Gene3D" id="2.60.40.10">
    <property type="entry name" value="Immunoglobulins"/>
    <property type="match status" value="1"/>
</dbReference>
<protein>
    <recommendedName>
        <fullName evidence="3">Ig-like domain-containing protein</fullName>
    </recommendedName>
</protein>
<comment type="caution">
    <text evidence="1">The sequence shown here is derived from an EMBL/GenBank/DDBJ whole genome shotgun (WGS) entry which is preliminary data.</text>
</comment>
<dbReference type="EMBL" id="BGZK01004160">
    <property type="protein sequence ID" value="GBP07290.1"/>
    <property type="molecule type" value="Genomic_DNA"/>
</dbReference>
<accession>A0A4C1T174</accession>
<evidence type="ECO:0008006" key="3">
    <source>
        <dbReference type="Google" id="ProtNLM"/>
    </source>
</evidence>
<gene>
    <name evidence="1" type="ORF">EVAR_72314_1</name>
</gene>
<dbReference type="InterPro" id="IPR036179">
    <property type="entry name" value="Ig-like_dom_sf"/>
</dbReference>
<dbReference type="STRING" id="151549.A0A4C1T174"/>
<dbReference type="SUPFAM" id="SSF48726">
    <property type="entry name" value="Immunoglobulin"/>
    <property type="match status" value="1"/>
</dbReference>
<evidence type="ECO:0000313" key="2">
    <source>
        <dbReference type="Proteomes" id="UP000299102"/>
    </source>
</evidence>
<dbReference type="Proteomes" id="UP000299102">
    <property type="component" value="Unassembled WGS sequence"/>
</dbReference>
<organism evidence="1 2">
    <name type="scientific">Eumeta variegata</name>
    <name type="common">Bagworm moth</name>
    <name type="synonym">Eumeta japonica</name>
    <dbReference type="NCBI Taxonomy" id="151549"/>
    <lineage>
        <taxon>Eukaryota</taxon>
        <taxon>Metazoa</taxon>
        <taxon>Ecdysozoa</taxon>
        <taxon>Arthropoda</taxon>
        <taxon>Hexapoda</taxon>
        <taxon>Insecta</taxon>
        <taxon>Pterygota</taxon>
        <taxon>Neoptera</taxon>
        <taxon>Endopterygota</taxon>
        <taxon>Lepidoptera</taxon>
        <taxon>Glossata</taxon>
        <taxon>Ditrysia</taxon>
        <taxon>Tineoidea</taxon>
        <taxon>Psychidae</taxon>
        <taxon>Oiketicinae</taxon>
        <taxon>Eumeta</taxon>
    </lineage>
</organism>
<dbReference type="OrthoDB" id="10028801at2759"/>
<name>A0A4C1T174_EUMVA</name>
<proteinExistence type="predicted"/>